<dbReference type="SUPFAM" id="SSF53448">
    <property type="entry name" value="Nucleotide-diphospho-sugar transferases"/>
    <property type="match status" value="1"/>
</dbReference>
<evidence type="ECO:0008006" key="3">
    <source>
        <dbReference type="Google" id="ProtNLM"/>
    </source>
</evidence>
<gene>
    <name evidence="1" type="ORF">Q766_19585</name>
</gene>
<dbReference type="RefSeq" id="WP_026992621.1">
    <property type="nucleotide sequence ID" value="NZ_JRLY01000024.1"/>
</dbReference>
<dbReference type="EMBL" id="JRLY01000024">
    <property type="protein sequence ID" value="KGO91167.1"/>
    <property type="molecule type" value="Genomic_DNA"/>
</dbReference>
<evidence type="ECO:0000313" key="1">
    <source>
        <dbReference type="EMBL" id="KGO91167.1"/>
    </source>
</evidence>
<name>A0A0A2MEU5_9FLAO</name>
<dbReference type="InterPro" id="IPR029044">
    <property type="entry name" value="Nucleotide-diphossugar_trans"/>
</dbReference>
<dbReference type="OrthoDB" id="1351853at2"/>
<comment type="caution">
    <text evidence="1">The sequence shown here is derived from an EMBL/GenBank/DDBJ whole genome shotgun (WGS) entry which is preliminary data.</text>
</comment>
<evidence type="ECO:0000313" key="2">
    <source>
        <dbReference type="Proteomes" id="UP000030111"/>
    </source>
</evidence>
<dbReference type="STRING" id="1121898.GCA_000422725_02248"/>
<proteinExistence type="predicted"/>
<accession>A0A0A2MEU5</accession>
<reference evidence="1 2" key="1">
    <citation type="submission" date="2013-09" db="EMBL/GenBank/DDBJ databases">
        <authorList>
            <person name="Zeng Z."/>
            <person name="Chen C."/>
        </authorList>
    </citation>
    <scope>NUCLEOTIDE SEQUENCE [LARGE SCALE GENOMIC DNA]</scope>
    <source>
        <strain evidence="1 2">WB 4.1-42</strain>
    </source>
</reference>
<dbReference type="AlphaFoldDB" id="A0A0A2MEU5"/>
<keyword evidence="2" id="KW-1185">Reference proteome</keyword>
<protein>
    <recommendedName>
        <fullName evidence="3">Glycosyltransferase 2-like domain-containing protein</fullName>
    </recommendedName>
</protein>
<dbReference type="eggNOG" id="COG0463">
    <property type="taxonomic scope" value="Bacteria"/>
</dbReference>
<dbReference type="Proteomes" id="UP000030111">
    <property type="component" value="Unassembled WGS sequence"/>
</dbReference>
<sequence length="277" mass="31945">MNATLANPKINIVFRSCDLVNAVHNAPRPYNLDKKTLIKVCFKSLHNALQGFNHHIVVLGDNLSAEMKAFFLTFNVELIEGIFGNDNSIRECVKIAQRFNDDEWVYFCEDDYLHTPDAIAKIVTLIKEANTIEPASIKLKQLLRKRTLTLLSIPRFFKKPGIVISPTDYPDRYVEQYRVPNFIWQTSNSHWRQISDTTFTFLMQAADIKKKKRILLNSANRANDRYLSNNLYGKSFFFNKLLCLSPMPSLSTHMHVQTMSALQNWDDLVAQLTKEIA</sequence>
<organism evidence="1 2">
    <name type="scientific">Flavobacterium subsaxonicum WB 4.1-42 = DSM 21790</name>
    <dbReference type="NCBI Taxonomy" id="1121898"/>
    <lineage>
        <taxon>Bacteria</taxon>
        <taxon>Pseudomonadati</taxon>
        <taxon>Bacteroidota</taxon>
        <taxon>Flavobacteriia</taxon>
        <taxon>Flavobacteriales</taxon>
        <taxon>Flavobacteriaceae</taxon>
        <taxon>Flavobacterium</taxon>
    </lineage>
</organism>